<feature type="domain" description="Thiamine pyrophosphate enzyme central" evidence="4">
    <location>
        <begin position="208"/>
        <end position="337"/>
    </location>
</feature>
<dbReference type="GO" id="GO:0050695">
    <property type="term" value="F:benzoylformate decarboxylase activity"/>
    <property type="evidence" value="ECO:0007669"/>
    <property type="project" value="UniProtKB-EC"/>
</dbReference>
<proteinExistence type="inferred from homology"/>
<dbReference type="SUPFAM" id="SSF52467">
    <property type="entry name" value="DHS-like NAD/FAD-binding domain"/>
    <property type="match status" value="1"/>
</dbReference>
<dbReference type="Pfam" id="PF02775">
    <property type="entry name" value="TPP_enzyme_C"/>
    <property type="match status" value="1"/>
</dbReference>
<keyword evidence="7" id="KW-0456">Lyase</keyword>
<dbReference type="Pfam" id="PF02776">
    <property type="entry name" value="TPP_enzyme_N"/>
    <property type="match status" value="1"/>
</dbReference>
<evidence type="ECO:0000259" key="4">
    <source>
        <dbReference type="Pfam" id="PF00205"/>
    </source>
</evidence>
<dbReference type="CDD" id="cd02002">
    <property type="entry name" value="TPP_BFDC"/>
    <property type="match status" value="1"/>
</dbReference>
<dbReference type="Pfam" id="PF00205">
    <property type="entry name" value="TPP_enzyme_M"/>
    <property type="match status" value="1"/>
</dbReference>
<dbReference type="GO" id="GO:0050660">
    <property type="term" value="F:flavin adenine dinucleotide binding"/>
    <property type="evidence" value="ECO:0007669"/>
    <property type="project" value="TreeGrafter"/>
</dbReference>
<protein>
    <submittedName>
        <fullName evidence="7">Benzoylformate decarboxylase</fullName>
        <ecNumber evidence="7">4.1.1.7</ecNumber>
    </submittedName>
</protein>
<evidence type="ECO:0000256" key="3">
    <source>
        <dbReference type="RuleBase" id="RU362132"/>
    </source>
</evidence>
<dbReference type="InterPro" id="IPR045229">
    <property type="entry name" value="TPP_enz"/>
</dbReference>
<dbReference type="InterPro" id="IPR012000">
    <property type="entry name" value="Thiamin_PyroP_enz_cen_dom"/>
</dbReference>
<reference evidence="7" key="1">
    <citation type="submission" date="2021-09" db="EMBL/GenBank/DDBJ databases">
        <title>Network and meta-omics reveal the key degrader and cooperation patterns in an efficient 1,4-dioxane-degrading microbial community.</title>
        <authorList>
            <person name="Dai C."/>
        </authorList>
    </citation>
    <scope>NUCLEOTIDE SEQUENCE</scope>
    <source>
        <strain evidence="7">ZM13</strain>
    </source>
</reference>
<dbReference type="PANTHER" id="PTHR18968:SF133">
    <property type="entry name" value="BENZOYLFORMATE DECARBOXYLASE"/>
    <property type="match status" value="1"/>
</dbReference>
<keyword evidence="2 3" id="KW-0786">Thiamine pyrophosphate</keyword>
<dbReference type="EC" id="4.1.1.7" evidence="7"/>
<dbReference type="AlphaFoldDB" id="A0A9E7A3N4"/>
<dbReference type="InterPro" id="IPR029061">
    <property type="entry name" value="THDP-binding"/>
</dbReference>
<sequence>MVIARGKLCGLRGPGEDDMAGSTVRSVTYDLLRDLGLTTFFGNPGSTEETFLKDFPADFTYHLALQEASAIAIADGYAQATGKPAIVNVHTAAGLGNAMGNLITAALNKTPLIVTAGQQTREMLLMEPWLTNVDATQLPRPWVKWSYEPARPEDVPAAFMRAYATATQAPAGPVFLSLPLDDWDKKLEGRAVVRTVSHRIAPDPERLKDFAGILSGATNPALIFGAAIDRGAGWPDAIALAEALDATVFAAPASERCPFPEDHPLYAGGLPFAIGPLSERLKGHDVALVIGAPVFRYYPYVAGAYLPQGLRLLHISDDPAETSRAPVGDSIVGDAVLATRGLAGLVSARAATGAAREKLAHRMAPHPASDAPASGGDVPTAAEVFAALAEVRLPHTVLVEESPSNLADLHTHWPITEPATFFTFASGGLGWNLPASVGIALGERDTGRNRPVMLIIGDGSFQYSLQGLWTAAREQVPLVVIALRNGEYGILKSFAVLEETPGVPGLDIPGLDLVSLAKGFGCAAERISDLSALKERVAAAFNATGPTVFEVPINPSIPPLI</sequence>
<evidence type="ECO:0000313" key="7">
    <source>
        <dbReference type="EMBL" id="UOK72625.1"/>
    </source>
</evidence>
<dbReference type="InterPro" id="IPR012001">
    <property type="entry name" value="Thiamin_PyroP_enz_TPP-bd_dom"/>
</dbReference>
<dbReference type="InterPro" id="IPR029035">
    <property type="entry name" value="DHS-like_NAD/FAD-binding_dom"/>
</dbReference>
<dbReference type="InterPro" id="IPR011766">
    <property type="entry name" value="TPP_enzyme_TPP-bd"/>
</dbReference>
<dbReference type="GO" id="GO:0019752">
    <property type="term" value="P:carboxylic acid metabolic process"/>
    <property type="evidence" value="ECO:0007669"/>
    <property type="project" value="UniProtKB-ARBA"/>
</dbReference>
<dbReference type="GO" id="GO:0000287">
    <property type="term" value="F:magnesium ion binding"/>
    <property type="evidence" value="ECO:0007669"/>
    <property type="project" value="InterPro"/>
</dbReference>
<evidence type="ECO:0000259" key="5">
    <source>
        <dbReference type="Pfam" id="PF02775"/>
    </source>
</evidence>
<evidence type="ECO:0000256" key="2">
    <source>
        <dbReference type="ARBA" id="ARBA00023052"/>
    </source>
</evidence>
<dbReference type="Proteomes" id="UP000831684">
    <property type="component" value="Chromosome"/>
</dbReference>
<dbReference type="GO" id="GO:0030976">
    <property type="term" value="F:thiamine pyrophosphate binding"/>
    <property type="evidence" value="ECO:0007669"/>
    <property type="project" value="InterPro"/>
</dbReference>
<evidence type="ECO:0000313" key="8">
    <source>
        <dbReference type="Proteomes" id="UP000831684"/>
    </source>
</evidence>
<dbReference type="GO" id="GO:0003984">
    <property type="term" value="F:acetolactate synthase activity"/>
    <property type="evidence" value="ECO:0007669"/>
    <property type="project" value="TreeGrafter"/>
</dbReference>
<accession>A0A9E7A3N4</accession>
<feature type="domain" description="Thiamine pyrophosphate enzyme TPP-binding" evidence="5">
    <location>
        <begin position="409"/>
        <end position="551"/>
    </location>
</feature>
<dbReference type="EMBL" id="CP083239">
    <property type="protein sequence ID" value="UOK72625.1"/>
    <property type="molecule type" value="Genomic_DNA"/>
</dbReference>
<dbReference type="PANTHER" id="PTHR18968">
    <property type="entry name" value="THIAMINE PYROPHOSPHATE ENZYMES"/>
    <property type="match status" value="1"/>
</dbReference>
<dbReference type="CDD" id="cd07035">
    <property type="entry name" value="TPP_PYR_POX_like"/>
    <property type="match status" value="1"/>
</dbReference>
<comment type="similarity">
    <text evidence="1 3">Belongs to the TPP enzyme family.</text>
</comment>
<dbReference type="RefSeq" id="WP_244450322.1">
    <property type="nucleotide sequence ID" value="NZ_CP083239.1"/>
</dbReference>
<gene>
    <name evidence="7" type="primary">mdlC</name>
    <name evidence="7" type="ORF">K9D25_07970</name>
</gene>
<dbReference type="Gene3D" id="3.40.50.1220">
    <property type="entry name" value="TPP-binding domain"/>
    <property type="match status" value="1"/>
</dbReference>
<organism evidence="7 8">
    <name type="scientific">Ancylobacter polymorphus</name>
    <dbReference type="NCBI Taxonomy" id="223390"/>
    <lineage>
        <taxon>Bacteria</taxon>
        <taxon>Pseudomonadati</taxon>
        <taxon>Pseudomonadota</taxon>
        <taxon>Alphaproteobacteria</taxon>
        <taxon>Hyphomicrobiales</taxon>
        <taxon>Xanthobacteraceae</taxon>
        <taxon>Ancylobacter</taxon>
    </lineage>
</organism>
<feature type="domain" description="Thiamine pyrophosphate enzyme N-terminal TPP-binding" evidence="6">
    <location>
        <begin position="23"/>
        <end position="125"/>
    </location>
</feature>
<name>A0A9E7A3N4_9HYPH</name>
<evidence type="ECO:0000259" key="6">
    <source>
        <dbReference type="Pfam" id="PF02776"/>
    </source>
</evidence>
<dbReference type="SUPFAM" id="SSF52518">
    <property type="entry name" value="Thiamin diphosphate-binding fold (THDP-binding)"/>
    <property type="match status" value="2"/>
</dbReference>
<dbReference type="Gene3D" id="3.40.50.970">
    <property type="match status" value="2"/>
</dbReference>
<dbReference type="KEGG" id="apol:K9D25_07970"/>
<evidence type="ECO:0000256" key="1">
    <source>
        <dbReference type="ARBA" id="ARBA00007812"/>
    </source>
</evidence>
<dbReference type="NCBIfam" id="NF005485">
    <property type="entry name" value="PRK07092.1"/>
    <property type="match status" value="1"/>
</dbReference>